<reference evidence="2" key="1">
    <citation type="submission" date="2015-11" db="EMBL/GenBank/DDBJ databases">
        <authorList>
            <person name="Varghese N."/>
        </authorList>
    </citation>
    <scope>NUCLEOTIDE SEQUENCE [LARGE SCALE GENOMIC DNA]</scope>
    <source>
        <strain evidence="2">DSM 45899</strain>
    </source>
</reference>
<accession>A0A0S4QL03</accession>
<dbReference type="Pfam" id="PF11387">
    <property type="entry name" value="DUF2795"/>
    <property type="match status" value="1"/>
</dbReference>
<protein>
    <recommendedName>
        <fullName evidence="3">DUF2795 domain-containing protein</fullName>
    </recommendedName>
</protein>
<evidence type="ECO:0008006" key="3">
    <source>
        <dbReference type="Google" id="ProtNLM"/>
    </source>
</evidence>
<keyword evidence="2" id="KW-1185">Reference proteome</keyword>
<dbReference type="AlphaFoldDB" id="A0A0S4QL03"/>
<sequence length="64" mass="7054">MANPIEVQKFLKGIDYPADRRTLVETARQEGASREVVAALEHITDRSYDGPNAVSQEVSHVSIS</sequence>
<dbReference type="InterPro" id="IPR021527">
    <property type="entry name" value="DUF2795"/>
</dbReference>
<name>A0A0S4QL03_9ACTN</name>
<dbReference type="EMBL" id="FAOZ01000007">
    <property type="protein sequence ID" value="CUU56215.1"/>
    <property type="molecule type" value="Genomic_DNA"/>
</dbReference>
<gene>
    <name evidence="1" type="ORF">Ga0074812_10799</name>
</gene>
<dbReference type="Proteomes" id="UP000198802">
    <property type="component" value="Unassembled WGS sequence"/>
</dbReference>
<evidence type="ECO:0000313" key="2">
    <source>
        <dbReference type="Proteomes" id="UP000198802"/>
    </source>
</evidence>
<evidence type="ECO:0000313" key="1">
    <source>
        <dbReference type="EMBL" id="CUU56215.1"/>
    </source>
</evidence>
<proteinExistence type="predicted"/>
<dbReference type="RefSeq" id="WP_091276106.1">
    <property type="nucleotide sequence ID" value="NZ_FAOZ01000007.1"/>
</dbReference>
<organism evidence="1 2">
    <name type="scientific">Parafrankia irregularis</name>
    <dbReference type="NCBI Taxonomy" id="795642"/>
    <lineage>
        <taxon>Bacteria</taxon>
        <taxon>Bacillati</taxon>
        <taxon>Actinomycetota</taxon>
        <taxon>Actinomycetes</taxon>
        <taxon>Frankiales</taxon>
        <taxon>Frankiaceae</taxon>
        <taxon>Parafrankia</taxon>
    </lineage>
</organism>